<keyword evidence="2" id="KW-1185">Reference proteome</keyword>
<dbReference type="AlphaFoldDB" id="A0A4C1Y638"/>
<proteinExistence type="predicted"/>
<dbReference type="Proteomes" id="UP000299102">
    <property type="component" value="Unassembled WGS sequence"/>
</dbReference>
<comment type="caution">
    <text evidence="1">The sequence shown here is derived from an EMBL/GenBank/DDBJ whole genome shotgun (WGS) entry which is preliminary data.</text>
</comment>
<sequence length="106" mass="11961">MEIRDVRGVTSTLHASWIGIGCLLEGGVGHPNSHSTKRNSRRRCITSLFCENVVELKPVSDRFNRDFIRKQVECVLSSLTWEDLHVNPDLVVAFNFCSGTILDFDP</sequence>
<name>A0A4C1Y638_EUMVA</name>
<evidence type="ECO:0000313" key="1">
    <source>
        <dbReference type="EMBL" id="GBP70027.1"/>
    </source>
</evidence>
<organism evidence="1 2">
    <name type="scientific">Eumeta variegata</name>
    <name type="common">Bagworm moth</name>
    <name type="synonym">Eumeta japonica</name>
    <dbReference type="NCBI Taxonomy" id="151549"/>
    <lineage>
        <taxon>Eukaryota</taxon>
        <taxon>Metazoa</taxon>
        <taxon>Ecdysozoa</taxon>
        <taxon>Arthropoda</taxon>
        <taxon>Hexapoda</taxon>
        <taxon>Insecta</taxon>
        <taxon>Pterygota</taxon>
        <taxon>Neoptera</taxon>
        <taxon>Endopterygota</taxon>
        <taxon>Lepidoptera</taxon>
        <taxon>Glossata</taxon>
        <taxon>Ditrysia</taxon>
        <taxon>Tineoidea</taxon>
        <taxon>Psychidae</taxon>
        <taxon>Oiketicinae</taxon>
        <taxon>Eumeta</taxon>
    </lineage>
</organism>
<reference evidence="1 2" key="1">
    <citation type="journal article" date="2019" name="Commun. Biol.">
        <title>The bagworm genome reveals a unique fibroin gene that provides high tensile strength.</title>
        <authorList>
            <person name="Kono N."/>
            <person name="Nakamura H."/>
            <person name="Ohtoshi R."/>
            <person name="Tomita M."/>
            <person name="Numata K."/>
            <person name="Arakawa K."/>
        </authorList>
    </citation>
    <scope>NUCLEOTIDE SEQUENCE [LARGE SCALE GENOMIC DNA]</scope>
</reference>
<dbReference type="PROSITE" id="PS51257">
    <property type="entry name" value="PROKAR_LIPOPROTEIN"/>
    <property type="match status" value="1"/>
</dbReference>
<gene>
    <name evidence="1" type="ORF">EVAR_46269_1</name>
</gene>
<evidence type="ECO:0000313" key="2">
    <source>
        <dbReference type="Proteomes" id="UP000299102"/>
    </source>
</evidence>
<accession>A0A4C1Y638</accession>
<dbReference type="EMBL" id="BGZK01001060">
    <property type="protein sequence ID" value="GBP70027.1"/>
    <property type="molecule type" value="Genomic_DNA"/>
</dbReference>
<protein>
    <submittedName>
        <fullName evidence="1">Uncharacterized protein</fullName>
    </submittedName>
</protein>